<sequence>MLGSVLLLIAMIGPMVLLATFLHYLFPVENVNGFDQWVPALVSALSAWSFFTSWLWFYLFNLYLSLPVFLLALALHLCTVRKNLNPKLIRINTALLMAAILMGFVSFLYFDI</sequence>
<evidence type="ECO:0000313" key="3">
    <source>
        <dbReference type="Proteomes" id="UP000199592"/>
    </source>
</evidence>
<proteinExistence type="predicted"/>
<keyword evidence="3" id="KW-1185">Reference proteome</keyword>
<organism evidence="2 3">
    <name type="scientific">Flagellimonas zhangzhouensis</name>
    <dbReference type="NCBI Taxonomy" id="1073328"/>
    <lineage>
        <taxon>Bacteria</taxon>
        <taxon>Pseudomonadati</taxon>
        <taxon>Bacteroidota</taxon>
        <taxon>Flavobacteriia</taxon>
        <taxon>Flavobacteriales</taxon>
        <taxon>Flavobacteriaceae</taxon>
        <taxon>Flagellimonas</taxon>
    </lineage>
</organism>
<dbReference type="EMBL" id="FNMY01000002">
    <property type="protein sequence ID" value="SDW51658.1"/>
    <property type="molecule type" value="Genomic_DNA"/>
</dbReference>
<evidence type="ECO:0000313" key="2">
    <source>
        <dbReference type="EMBL" id="SDW51658.1"/>
    </source>
</evidence>
<feature type="transmembrane region" description="Helical" evidence="1">
    <location>
        <begin position="6"/>
        <end position="26"/>
    </location>
</feature>
<reference evidence="3" key="1">
    <citation type="submission" date="2016-10" db="EMBL/GenBank/DDBJ databases">
        <authorList>
            <person name="Varghese N."/>
            <person name="Submissions S."/>
        </authorList>
    </citation>
    <scope>NUCLEOTIDE SEQUENCE [LARGE SCALE GENOMIC DNA]</scope>
    <source>
        <strain evidence="3">DSM 25030</strain>
    </source>
</reference>
<accession>A0A1H2U716</accession>
<dbReference type="Proteomes" id="UP000199592">
    <property type="component" value="Unassembled WGS sequence"/>
</dbReference>
<evidence type="ECO:0000256" key="1">
    <source>
        <dbReference type="SAM" id="Phobius"/>
    </source>
</evidence>
<feature type="transmembrane region" description="Helical" evidence="1">
    <location>
        <begin position="62"/>
        <end position="79"/>
    </location>
</feature>
<gene>
    <name evidence="2" type="ORF">SAMN04487892_1463</name>
</gene>
<keyword evidence="1" id="KW-1133">Transmembrane helix</keyword>
<protein>
    <submittedName>
        <fullName evidence="2">Uncharacterized protein</fullName>
    </submittedName>
</protein>
<feature type="transmembrane region" description="Helical" evidence="1">
    <location>
        <begin position="91"/>
        <end position="110"/>
    </location>
</feature>
<name>A0A1H2U716_9FLAO</name>
<dbReference type="STRING" id="1073328.SAMN05216294_0831"/>
<dbReference type="AlphaFoldDB" id="A0A1H2U716"/>
<keyword evidence="1" id="KW-0472">Membrane</keyword>
<keyword evidence="1" id="KW-0812">Transmembrane</keyword>